<dbReference type="EMBL" id="JAHLQT010042215">
    <property type="protein sequence ID" value="KAG7155280.1"/>
    <property type="molecule type" value="Genomic_DNA"/>
</dbReference>
<name>A0A8J5JBY8_HOMAM</name>
<evidence type="ECO:0000313" key="3">
    <source>
        <dbReference type="Proteomes" id="UP000747542"/>
    </source>
</evidence>
<reference evidence="2" key="1">
    <citation type="journal article" date="2021" name="Sci. Adv.">
        <title>The American lobster genome reveals insights on longevity, neural, and immune adaptations.</title>
        <authorList>
            <person name="Polinski J.M."/>
            <person name="Zimin A.V."/>
            <person name="Clark K.F."/>
            <person name="Kohn A.B."/>
            <person name="Sadowski N."/>
            <person name="Timp W."/>
            <person name="Ptitsyn A."/>
            <person name="Khanna P."/>
            <person name="Romanova D.Y."/>
            <person name="Williams P."/>
            <person name="Greenwood S.J."/>
            <person name="Moroz L.L."/>
            <person name="Walt D.R."/>
            <person name="Bodnar A.G."/>
        </authorList>
    </citation>
    <scope>NUCLEOTIDE SEQUENCE</scope>
    <source>
        <strain evidence="2">GMGI-L3</strain>
    </source>
</reference>
<accession>A0A8J5JBY8</accession>
<dbReference type="AlphaFoldDB" id="A0A8J5JBY8"/>
<dbReference type="Proteomes" id="UP000747542">
    <property type="component" value="Unassembled WGS sequence"/>
</dbReference>
<keyword evidence="1" id="KW-0472">Membrane</keyword>
<keyword evidence="1" id="KW-0812">Transmembrane</keyword>
<evidence type="ECO:0000256" key="1">
    <source>
        <dbReference type="SAM" id="Phobius"/>
    </source>
</evidence>
<comment type="caution">
    <text evidence="2">The sequence shown here is derived from an EMBL/GenBank/DDBJ whole genome shotgun (WGS) entry which is preliminary data.</text>
</comment>
<evidence type="ECO:0000313" key="2">
    <source>
        <dbReference type="EMBL" id="KAG7155280.1"/>
    </source>
</evidence>
<sequence>MRGGRWLGRLVRSVRHCRRWVQYVWPGAVSAVATPATLLAAPSPRASLVLSTPLRGGRLSGCPQPSS</sequence>
<feature type="transmembrane region" description="Helical" evidence="1">
    <location>
        <begin position="20"/>
        <end position="41"/>
    </location>
</feature>
<gene>
    <name evidence="2" type="ORF">Hamer_G024638</name>
</gene>
<keyword evidence="3" id="KW-1185">Reference proteome</keyword>
<organism evidence="2 3">
    <name type="scientific">Homarus americanus</name>
    <name type="common">American lobster</name>
    <dbReference type="NCBI Taxonomy" id="6706"/>
    <lineage>
        <taxon>Eukaryota</taxon>
        <taxon>Metazoa</taxon>
        <taxon>Ecdysozoa</taxon>
        <taxon>Arthropoda</taxon>
        <taxon>Crustacea</taxon>
        <taxon>Multicrustacea</taxon>
        <taxon>Malacostraca</taxon>
        <taxon>Eumalacostraca</taxon>
        <taxon>Eucarida</taxon>
        <taxon>Decapoda</taxon>
        <taxon>Pleocyemata</taxon>
        <taxon>Astacidea</taxon>
        <taxon>Nephropoidea</taxon>
        <taxon>Nephropidae</taxon>
        <taxon>Homarus</taxon>
    </lineage>
</organism>
<keyword evidence="1" id="KW-1133">Transmembrane helix</keyword>
<proteinExistence type="predicted"/>
<protein>
    <submittedName>
        <fullName evidence="2">Uncharacterized protein</fullName>
    </submittedName>
</protein>